<keyword evidence="3" id="KW-0479">Metal-binding</keyword>
<reference evidence="9 10" key="1">
    <citation type="submission" date="2024-06" db="EMBL/GenBank/DDBJ databases">
        <authorList>
            <person name="Chen R.Y."/>
        </authorList>
    </citation>
    <scope>NUCLEOTIDE SEQUENCE [LARGE SCALE GENOMIC DNA]</scope>
    <source>
        <strain evidence="9 10">D2</strain>
    </source>
</reference>
<dbReference type="PANTHER" id="PTHR19136:SF81">
    <property type="entry name" value="MOLYBDENUM COFACTOR GUANYLYLTRANSFERASE"/>
    <property type="match status" value="1"/>
</dbReference>
<evidence type="ECO:0000256" key="7">
    <source>
        <dbReference type="ARBA" id="ARBA00023150"/>
    </source>
</evidence>
<keyword evidence="9" id="KW-0548">Nucleotidyltransferase</keyword>
<dbReference type="CDD" id="cd02503">
    <property type="entry name" value="MobA"/>
    <property type="match status" value="1"/>
</dbReference>
<dbReference type="InterPro" id="IPR029044">
    <property type="entry name" value="Nucleotide-diphossugar_trans"/>
</dbReference>
<evidence type="ECO:0000256" key="4">
    <source>
        <dbReference type="ARBA" id="ARBA00022741"/>
    </source>
</evidence>
<dbReference type="PANTHER" id="PTHR19136">
    <property type="entry name" value="MOLYBDENUM COFACTOR GUANYLYLTRANSFERASE"/>
    <property type="match status" value="1"/>
</dbReference>
<feature type="domain" description="MobA-like NTP transferase" evidence="8">
    <location>
        <begin position="15"/>
        <end position="121"/>
    </location>
</feature>
<evidence type="ECO:0000313" key="9">
    <source>
        <dbReference type="EMBL" id="MER2493811.1"/>
    </source>
</evidence>
<name>A0ABV1RM47_9ALTE</name>
<dbReference type="EMBL" id="JBELOE010000270">
    <property type="protein sequence ID" value="MER2493811.1"/>
    <property type="molecule type" value="Genomic_DNA"/>
</dbReference>
<organism evidence="9 10">
    <name type="scientific">Catenovulum sediminis</name>
    <dbReference type="NCBI Taxonomy" id="1740262"/>
    <lineage>
        <taxon>Bacteria</taxon>
        <taxon>Pseudomonadati</taxon>
        <taxon>Pseudomonadota</taxon>
        <taxon>Gammaproteobacteria</taxon>
        <taxon>Alteromonadales</taxon>
        <taxon>Alteromonadaceae</taxon>
        <taxon>Catenovulum</taxon>
    </lineage>
</organism>
<dbReference type="Proteomes" id="UP001467690">
    <property type="component" value="Unassembled WGS sequence"/>
</dbReference>
<dbReference type="Pfam" id="PF12804">
    <property type="entry name" value="NTP_transf_3"/>
    <property type="match status" value="1"/>
</dbReference>
<evidence type="ECO:0000256" key="6">
    <source>
        <dbReference type="ARBA" id="ARBA00023134"/>
    </source>
</evidence>
<keyword evidence="4" id="KW-0547">Nucleotide-binding</keyword>
<sequence length="201" mass="22379">MQSQQKTKNSHAFSALILAGGQSRRMGEDKAQLKLYGRNLLEYMQDKLERAGFHSVYVSGCKKGQIADRYPNYGPLAGLDALSALPDCPANVMVLPVDMPALSADLLTQLARQAVETKASLYFDSYMMPIALYGFDKMGAQISSVMQNKAAKARSLRAFIKLIEASARPLSSEHKKLLMNINTPEQWRAFLQTQDDLGRRF</sequence>
<keyword evidence="5" id="KW-0460">Magnesium</keyword>
<evidence type="ECO:0000313" key="10">
    <source>
        <dbReference type="Proteomes" id="UP001467690"/>
    </source>
</evidence>
<evidence type="ECO:0000256" key="2">
    <source>
        <dbReference type="ARBA" id="ARBA00022679"/>
    </source>
</evidence>
<accession>A0ABV1RM47</accession>
<keyword evidence="1" id="KW-0963">Cytoplasm</keyword>
<dbReference type="InterPro" id="IPR013482">
    <property type="entry name" value="Molybde_CF_guanTrfase"/>
</dbReference>
<gene>
    <name evidence="9" type="ORF">ABS311_18200</name>
</gene>
<evidence type="ECO:0000256" key="3">
    <source>
        <dbReference type="ARBA" id="ARBA00022723"/>
    </source>
</evidence>
<dbReference type="Gene3D" id="3.90.550.10">
    <property type="entry name" value="Spore Coat Polysaccharide Biosynthesis Protein SpsA, Chain A"/>
    <property type="match status" value="1"/>
</dbReference>
<proteinExistence type="predicted"/>
<dbReference type="GO" id="GO:0061603">
    <property type="term" value="F:molybdenum cofactor guanylyltransferase activity"/>
    <property type="evidence" value="ECO:0007669"/>
    <property type="project" value="UniProtKB-EC"/>
</dbReference>
<protein>
    <submittedName>
        <fullName evidence="9">Molybdenum cofactor guanylyltransferase</fullName>
        <ecNumber evidence="9">2.7.7.77</ecNumber>
    </submittedName>
</protein>
<keyword evidence="6" id="KW-0342">GTP-binding</keyword>
<dbReference type="InterPro" id="IPR025877">
    <property type="entry name" value="MobA-like_NTP_Trfase"/>
</dbReference>
<dbReference type="SUPFAM" id="SSF53448">
    <property type="entry name" value="Nucleotide-diphospho-sugar transferases"/>
    <property type="match status" value="1"/>
</dbReference>
<dbReference type="RefSeq" id="WP_350402865.1">
    <property type="nucleotide sequence ID" value="NZ_JBELOE010000270.1"/>
</dbReference>
<evidence type="ECO:0000259" key="8">
    <source>
        <dbReference type="Pfam" id="PF12804"/>
    </source>
</evidence>
<keyword evidence="7" id="KW-0501">Molybdenum cofactor biosynthesis</keyword>
<evidence type="ECO:0000256" key="5">
    <source>
        <dbReference type="ARBA" id="ARBA00022842"/>
    </source>
</evidence>
<keyword evidence="10" id="KW-1185">Reference proteome</keyword>
<comment type="caution">
    <text evidence="9">The sequence shown here is derived from an EMBL/GenBank/DDBJ whole genome shotgun (WGS) entry which is preliminary data.</text>
</comment>
<keyword evidence="2 9" id="KW-0808">Transferase</keyword>
<dbReference type="EC" id="2.7.7.77" evidence="9"/>
<evidence type="ECO:0000256" key="1">
    <source>
        <dbReference type="ARBA" id="ARBA00022490"/>
    </source>
</evidence>